<dbReference type="SUPFAM" id="SSF56349">
    <property type="entry name" value="DNA breaking-rejoining enzymes"/>
    <property type="match status" value="1"/>
</dbReference>
<feature type="signal peptide" evidence="5">
    <location>
        <begin position="1"/>
        <end position="23"/>
    </location>
</feature>
<keyword evidence="2" id="KW-0229">DNA integration</keyword>
<name>A0A4P6FYR2_9PSED</name>
<organism evidence="6 7">
    <name type="scientific">Pseudomonas arsenicoxydans</name>
    <dbReference type="NCBI Taxonomy" id="702115"/>
    <lineage>
        <taxon>Bacteria</taxon>
        <taxon>Pseudomonadati</taxon>
        <taxon>Pseudomonadota</taxon>
        <taxon>Gammaproteobacteria</taxon>
        <taxon>Pseudomonadales</taxon>
        <taxon>Pseudomonadaceae</taxon>
        <taxon>Pseudomonas</taxon>
    </lineage>
</organism>
<dbReference type="GO" id="GO:0006310">
    <property type="term" value="P:DNA recombination"/>
    <property type="evidence" value="ECO:0007669"/>
    <property type="project" value="UniProtKB-KW"/>
</dbReference>
<proteinExistence type="inferred from homology"/>
<evidence type="ECO:0000313" key="6">
    <source>
        <dbReference type="EMBL" id="QAY84165.1"/>
    </source>
</evidence>
<reference evidence="6 7" key="1">
    <citation type="submission" date="2017-11" db="EMBL/GenBank/DDBJ databases">
        <title>Genome sequence of Pseudomonas arsenicoxydans ACM1.</title>
        <authorList>
            <person name="Nascimento F.X."/>
        </authorList>
    </citation>
    <scope>NUCLEOTIDE SEQUENCE [LARGE SCALE GENOMIC DNA]</scope>
    <source>
        <strain evidence="6 7">ACM1</strain>
    </source>
</reference>
<evidence type="ECO:0000313" key="7">
    <source>
        <dbReference type="Proteomes" id="UP000291121"/>
    </source>
</evidence>
<sequence length="493" mass="57385">MSYMNLRHRGRLLLMAHLPSAFAELHVTQKPRGAFETVLHLAEPPKRLYQVNELGAYEDEGDLFNFPFLFHQNGKPWFEANSYLLNYVKHKPLAGRPTDDIRRRASKLLDYLIFCEDEGLDWLDFSGRRPALRPTYKYFAYLVNQGKRSAAVINQYTGVVFKFYRFVAANWHDIDIERVDSIKQIKFMLTGSFGNRLVTAEKRSQTKMVPASSPIPIGFVREDGEDLRPLTNSELGELLDIVKGKEWSVQERLILLTALMTGARKQTVLTLRLRHLKSFKEDALQRDGTYLLHVGPGTGVDTKRDRSQRLYVPRQIAEELKVLVSSPSAVMRREKLRSHFEKEYPDLSPLAEDDMYVFLSDQGGCYYMAKNDSRYPVIKSRPTGQVTETIKRKLLTKASDRFPTDFSYHWLRATYAFQLYQNLLPLLESGHMRPGEEISFVQHRLHHKNRETTEGYLKLFKMHSEKFAAQELYEQKLFQFESYDNLKLEPGHE</sequence>
<dbReference type="PANTHER" id="PTHR30349:SF41">
    <property type="entry name" value="INTEGRASE_RECOMBINASE PROTEIN MJ0367-RELATED"/>
    <property type="match status" value="1"/>
</dbReference>
<evidence type="ECO:0000256" key="4">
    <source>
        <dbReference type="ARBA" id="ARBA00023172"/>
    </source>
</evidence>
<evidence type="ECO:0000256" key="2">
    <source>
        <dbReference type="ARBA" id="ARBA00022908"/>
    </source>
</evidence>
<dbReference type="InterPro" id="IPR011010">
    <property type="entry name" value="DNA_brk_join_enz"/>
</dbReference>
<dbReference type="Gene3D" id="1.10.443.10">
    <property type="entry name" value="Intergrase catalytic core"/>
    <property type="match status" value="1"/>
</dbReference>
<evidence type="ECO:0000256" key="1">
    <source>
        <dbReference type="ARBA" id="ARBA00008857"/>
    </source>
</evidence>
<keyword evidence="4" id="KW-0233">DNA recombination</keyword>
<evidence type="ECO:0000256" key="5">
    <source>
        <dbReference type="SAM" id="SignalP"/>
    </source>
</evidence>
<dbReference type="CDD" id="cd00397">
    <property type="entry name" value="DNA_BRE_C"/>
    <property type="match status" value="1"/>
</dbReference>
<dbReference type="GO" id="GO:0003677">
    <property type="term" value="F:DNA binding"/>
    <property type="evidence" value="ECO:0007669"/>
    <property type="project" value="UniProtKB-KW"/>
</dbReference>
<keyword evidence="7" id="KW-1185">Reference proteome</keyword>
<dbReference type="InterPro" id="IPR013762">
    <property type="entry name" value="Integrase-like_cat_sf"/>
</dbReference>
<dbReference type="RefSeq" id="WP_208671326.1">
    <property type="nucleotide sequence ID" value="NZ_CP024767.1"/>
</dbReference>
<accession>A0A4P6FYR2</accession>
<dbReference type="EMBL" id="CP024767">
    <property type="protein sequence ID" value="QAY84165.1"/>
    <property type="molecule type" value="Genomic_DNA"/>
</dbReference>
<feature type="chain" id="PRO_5020497025" evidence="5">
    <location>
        <begin position="24"/>
        <end position="493"/>
    </location>
</feature>
<evidence type="ECO:0000256" key="3">
    <source>
        <dbReference type="ARBA" id="ARBA00023125"/>
    </source>
</evidence>
<comment type="similarity">
    <text evidence="1">Belongs to the 'phage' integrase family.</text>
</comment>
<dbReference type="Proteomes" id="UP000291121">
    <property type="component" value="Chromosome"/>
</dbReference>
<protein>
    <submittedName>
        <fullName evidence="6">Integrase</fullName>
    </submittedName>
</protein>
<dbReference type="PANTHER" id="PTHR30349">
    <property type="entry name" value="PHAGE INTEGRASE-RELATED"/>
    <property type="match status" value="1"/>
</dbReference>
<keyword evidence="5" id="KW-0732">Signal</keyword>
<dbReference type="AlphaFoldDB" id="A0A4P6FYR2"/>
<gene>
    <name evidence="6" type="ORF">CUN61_09265</name>
</gene>
<keyword evidence="3" id="KW-0238">DNA-binding</keyword>
<dbReference type="InterPro" id="IPR050090">
    <property type="entry name" value="Tyrosine_recombinase_XerCD"/>
</dbReference>
<dbReference type="GO" id="GO:0015074">
    <property type="term" value="P:DNA integration"/>
    <property type="evidence" value="ECO:0007669"/>
    <property type="project" value="UniProtKB-KW"/>
</dbReference>